<sequence>MTDPSDPDTSPLFEAKDFDESSVFTPEALLENARRQKDLPDRSVPEIWPC</sequence>
<evidence type="ECO:0000313" key="2">
    <source>
        <dbReference type="EMBL" id="RKD85923.1"/>
    </source>
</evidence>
<proteinExistence type="predicted"/>
<evidence type="ECO:0000256" key="1">
    <source>
        <dbReference type="SAM" id="MobiDB-lite"/>
    </source>
</evidence>
<accession>A0A3R7FSM3</accession>
<feature type="region of interest" description="Disordered" evidence="1">
    <location>
        <begin position="1"/>
        <end position="20"/>
    </location>
</feature>
<dbReference type="OrthoDB" id="372302at2157"/>
<dbReference type="EMBL" id="RAPO01000011">
    <property type="protein sequence ID" value="RKD85923.1"/>
    <property type="molecule type" value="Genomic_DNA"/>
</dbReference>
<evidence type="ECO:0000313" key="3">
    <source>
        <dbReference type="Proteomes" id="UP000283805"/>
    </source>
</evidence>
<dbReference type="AlphaFoldDB" id="A0A3R7FSM3"/>
<organism evidence="2 3">
    <name type="scientific">Halopiger aswanensis</name>
    <dbReference type="NCBI Taxonomy" id="148449"/>
    <lineage>
        <taxon>Archaea</taxon>
        <taxon>Methanobacteriati</taxon>
        <taxon>Methanobacteriota</taxon>
        <taxon>Stenosarchaea group</taxon>
        <taxon>Halobacteria</taxon>
        <taxon>Halobacteriales</taxon>
        <taxon>Natrialbaceae</taxon>
        <taxon>Halopiger</taxon>
    </lineage>
</organism>
<gene>
    <name evidence="2" type="ORF">ATJ93_4696</name>
</gene>
<reference evidence="2 3" key="1">
    <citation type="submission" date="2018-09" db="EMBL/GenBank/DDBJ databases">
        <title>Genomic Encyclopedia of Archaeal and Bacterial Type Strains, Phase II (KMG-II): from individual species to whole genera.</title>
        <authorList>
            <person name="Goeker M."/>
        </authorList>
    </citation>
    <scope>NUCLEOTIDE SEQUENCE [LARGE SCALE GENOMIC DNA]</scope>
    <source>
        <strain evidence="2 3">DSM 13151</strain>
    </source>
</reference>
<keyword evidence="3" id="KW-1185">Reference proteome</keyword>
<protein>
    <submittedName>
        <fullName evidence="2">Uridine phosphorylase</fullName>
    </submittedName>
</protein>
<dbReference type="RefSeq" id="WP_211334130.1">
    <property type="nucleotide sequence ID" value="NZ_RAPO01000011.1"/>
</dbReference>
<dbReference type="Proteomes" id="UP000283805">
    <property type="component" value="Unassembled WGS sequence"/>
</dbReference>
<name>A0A3R7FSM3_9EURY</name>
<comment type="caution">
    <text evidence="2">The sequence shown here is derived from an EMBL/GenBank/DDBJ whole genome shotgun (WGS) entry which is preliminary data.</text>
</comment>